<evidence type="ECO:0000313" key="2">
    <source>
        <dbReference type="Proteomes" id="UP001159042"/>
    </source>
</evidence>
<organism evidence="1 2">
    <name type="scientific">Exocentrus adspersus</name>
    <dbReference type="NCBI Taxonomy" id="1586481"/>
    <lineage>
        <taxon>Eukaryota</taxon>
        <taxon>Metazoa</taxon>
        <taxon>Ecdysozoa</taxon>
        <taxon>Arthropoda</taxon>
        <taxon>Hexapoda</taxon>
        <taxon>Insecta</taxon>
        <taxon>Pterygota</taxon>
        <taxon>Neoptera</taxon>
        <taxon>Endopterygota</taxon>
        <taxon>Coleoptera</taxon>
        <taxon>Polyphaga</taxon>
        <taxon>Cucujiformia</taxon>
        <taxon>Chrysomeloidea</taxon>
        <taxon>Cerambycidae</taxon>
        <taxon>Lamiinae</taxon>
        <taxon>Acanthocinini</taxon>
        <taxon>Exocentrus</taxon>
    </lineage>
</organism>
<proteinExistence type="predicted"/>
<name>A0AAV8W7B4_9CUCU</name>
<dbReference type="EMBL" id="JANEYG010000006">
    <property type="protein sequence ID" value="KAJ8922538.1"/>
    <property type="molecule type" value="Genomic_DNA"/>
</dbReference>
<reference evidence="1 2" key="1">
    <citation type="journal article" date="2023" name="Insect Mol. Biol.">
        <title>Genome sequencing provides insights into the evolution of gene families encoding plant cell wall-degrading enzymes in longhorned beetles.</title>
        <authorList>
            <person name="Shin N.R."/>
            <person name="Okamura Y."/>
            <person name="Kirsch R."/>
            <person name="Pauchet Y."/>
        </authorList>
    </citation>
    <scope>NUCLEOTIDE SEQUENCE [LARGE SCALE GENOMIC DNA]</scope>
    <source>
        <strain evidence="1">EAD_L_NR</strain>
    </source>
</reference>
<evidence type="ECO:0000313" key="1">
    <source>
        <dbReference type="EMBL" id="KAJ8922538.1"/>
    </source>
</evidence>
<sequence length="66" mass="7677">MKGDDYQNRCHCLNCFHYRVHAFSLSGSSTLKKTFNQSVRFLNHFCAIGIKRLIKDTLGPKMRLKT</sequence>
<evidence type="ECO:0008006" key="3">
    <source>
        <dbReference type="Google" id="ProtNLM"/>
    </source>
</evidence>
<comment type="caution">
    <text evidence="1">The sequence shown here is derived from an EMBL/GenBank/DDBJ whole genome shotgun (WGS) entry which is preliminary data.</text>
</comment>
<keyword evidence="2" id="KW-1185">Reference proteome</keyword>
<gene>
    <name evidence="1" type="ORF">NQ315_007568</name>
</gene>
<protein>
    <recommendedName>
        <fullName evidence="3">Transposase</fullName>
    </recommendedName>
</protein>
<dbReference type="AlphaFoldDB" id="A0AAV8W7B4"/>
<accession>A0AAV8W7B4</accession>
<dbReference type="Proteomes" id="UP001159042">
    <property type="component" value="Unassembled WGS sequence"/>
</dbReference>